<name>A0A224Y6V2_9ACAR</name>
<dbReference type="EMBL" id="GFPF01002151">
    <property type="protein sequence ID" value="MAA13297.1"/>
    <property type="molecule type" value="Transcribed_RNA"/>
</dbReference>
<reference evidence="1" key="1">
    <citation type="journal article" date="2017" name="Parasit. Vectors">
        <title>Sialotranscriptomics of Rhipicephalus zambeziensis reveals intricate expression profiles of secretory proteins and suggests tight temporal transcriptional regulation during blood-feeding.</title>
        <authorList>
            <person name="de Castro M.H."/>
            <person name="de Klerk D."/>
            <person name="Pienaar R."/>
            <person name="Rees D.J.G."/>
            <person name="Mans B.J."/>
        </authorList>
    </citation>
    <scope>NUCLEOTIDE SEQUENCE</scope>
    <source>
        <tissue evidence="1">Salivary glands</tissue>
    </source>
</reference>
<organism evidence="1">
    <name type="scientific">Rhipicephalus zambeziensis</name>
    <dbReference type="NCBI Taxonomy" id="60191"/>
    <lineage>
        <taxon>Eukaryota</taxon>
        <taxon>Metazoa</taxon>
        <taxon>Ecdysozoa</taxon>
        <taxon>Arthropoda</taxon>
        <taxon>Chelicerata</taxon>
        <taxon>Arachnida</taxon>
        <taxon>Acari</taxon>
        <taxon>Parasitiformes</taxon>
        <taxon>Ixodida</taxon>
        <taxon>Ixodoidea</taxon>
        <taxon>Ixodidae</taxon>
        <taxon>Rhipicephalinae</taxon>
        <taxon>Rhipicephalus</taxon>
        <taxon>Rhipicephalus</taxon>
    </lineage>
</organism>
<proteinExistence type="predicted"/>
<dbReference type="AlphaFoldDB" id="A0A224Y6V2"/>
<sequence>MRRHHVRYGRQHISIIIHTQGKGDSLCVVAKRCSKRNTDSSSRLLIRRTFNVLIRRINSCTRRWLPFFYFYFMVKYNSHEIPLKRDHAYPEDVCANCQDIFLGLFYHSVA</sequence>
<accession>A0A224Y6V2</accession>
<evidence type="ECO:0000313" key="1">
    <source>
        <dbReference type="EMBL" id="MAA13297.1"/>
    </source>
</evidence>
<protein>
    <submittedName>
        <fullName evidence="1">Uncharacterized protein</fullName>
    </submittedName>
</protein>